<dbReference type="SUPFAM" id="SSF53474">
    <property type="entry name" value="alpha/beta-Hydrolases"/>
    <property type="match status" value="1"/>
</dbReference>
<dbReference type="InterPro" id="IPR000073">
    <property type="entry name" value="AB_hydrolase_1"/>
</dbReference>
<dbReference type="InterPro" id="IPR029058">
    <property type="entry name" value="AB_hydrolase_fold"/>
</dbReference>
<evidence type="ECO:0000313" key="3">
    <source>
        <dbReference type="Proteomes" id="UP000294664"/>
    </source>
</evidence>
<keyword evidence="3" id="KW-1185">Reference proteome</keyword>
<dbReference type="Pfam" id="PF00561">
    <property type="entry name" value="Abhydrolase_1"/>
    <property type="match status" value="1"/>
</dbReference>
<dbReference type="GO" id="GO:0042952">
    <property type="term" value="P:beta-ketoadipate pathway"/>
    <property type="evidence" value="ECO:0007669"/>
    <property type="project" value="InterPro"/>
</dbReference>
<dbReference type="AlphaFoldDB" id="A0A4R3M0T0"/>
<dbReference type="RefSeq" id="WP_132030166.1">
    <property type="nucleotide sequence ID" value="NZ_SMAI01000002.1"/>
</dbReference>
<organism evidence="2 3">
    <name type="scientific">Aquabacter spiritensis</name>
    <dbReference type="NCBI Taxonomy" id="933073"/>
    <lineage>
        <taxon>Bacteria</taxon>
        <taxon>Pseudomonadati</taxon>
        <taxon>Pseudomonadota</taxon>
        <taxon>Alphaproteobacteria</taxon>
        <taxon>Hyphomicrobiales</taxon>
        <taxon>Xanthobacteraceae</taxon>
        <taxon>Aquabacter</taxon>
    </lineage>
</organism>
<dbReference type="Proteomes" id="UP000294664">
    <property type="component" value="Unassembled WGS sequence"/>
</dbReference>
<dbReference type="PANTHER" id="PTHR43433:SF5">
    <property type="entry name" value="AB HYDROLASE-1 DOMAIN-CONTAINING PROTEIN"/>
    <property type="match status" value="1"/>
</dbReference>
<dbReference type="GO" id="GO:0047570">
    <property type="term" value="F:3-oxoadipate enol-lactonase activity"/>
    <property type="evidence" value="ECO:0007669"/>
    <property type="project" value="InterPro"/>
</dbReference>
<dbReference type="Gene3D" id="3.40.50.1820">
    <property type="entry name" value="alpha/beta hydrolase"/>
    <property type="match status" value="1"/>
</dbReference>
<evidence type="ECO:0000259" key="1">
    <source>
        <dbReference type="Pfam" id="PF00561"/>
    </source>
</evidence>
<proteinExistence type="predicted"/>
<dbReference type="InterPro" id="IPR050471">
    <property type="entry name" value="AB_hydrolase"/>
</dbReference>
<gene>
    <name evidence="2" type="ORF">EDC64_102163</name>
</gene>
<comment type="caution">
    <text evidence="2">The sequence shown here is derived from an EMBL/GenBank/DDBJ whole genome shotgun (WGS) entry which is preliminary data.</text>
</comment>
<dbReference type="PANTHER" id="PTHR43433">
    <property type="entry name" value="HYDROLASE, ALPHA/BETA FOLD FAMILY PROTEIN"/>
    <property type="match status" value="1"/>
</dbReference>
<dbReference type="NCBIfam" id="TIGR02427">
    <property type="entry name" value="protocat_pcaD"/>
    <property type="match status" value="1"/>
</dbReference>
<name>A0A4R3M0T0_9HYPH</name>
<sequence>MSDIEKISVNGADLAACVDGEAGKPWLVLSNSLACTLESWRLQMATFTATHRVLRYDTRGHGRSSAPAGPYSMATFAADLVGLMDHFGIDKADIVGLSMGGMTGLGVAITYPDRVNRLVCCAARSDSIPPFVDSWNTRIAAIRAAGGMQGVVDFTIERWFTEGFRAANPDAIEEARAMILACDTEGYIACAEALKGLDYKRSLDTIKAPVLYVAGASDGGAPPAAMKEMAALTPGAAYVEIAPAAHIIPMENPEAYNAAVGGWLSGAGLK</sequence>
<accession>A0A4R3M0T0</accession>
<feature type="domain" description="AB hydrolase-1" evidence="1">
    <location>
        <begin position="25"/>
        <end position="253"/>
    </location>
</feature>
<dbReference type="EMBL" id="SMAI01000002">
    <property type="protein sequence ID" value="TCT06684.1"/>
    <property type="molecule type" value="Genomic_DNA"/>
</dbReference>
<evidence type="ECO:0000313" key="2">
    <source>
        <dbReference type="EMBL" id="TCT06684.1"/>
    </source>
</evidence>
<dbReference type="InterPro" id="IPR026968">
    <property type="entry name" value="PcaD/CatD"/>
</dbReference>
<protein>
    <submittedName>
        <fullName evidence="2">3-oxoadipate enol-lactonase</fullName>
    </submittedName>
</protein>
<reference evidence="2 3" key="1">
    <citation type="submission" date="2019-03" db="EMBL/GenBank/DDBJ databases">
        <title>Genomic Encyclopedia of Type Strains, Phase IV (KMG-IV): sequencing the most valuable type-strain genomes for metagenomic binning, comparative biology and taxonomic classification.</title>
        <authorList>
            <person name="Goeker M."/>
        </authorList>
    </citation>
    <scope>NUCLEOTIDE SEQUENCE [LARGE SCALE GENOMIC DNA]</scope>
    <source>
        <strain evidence="2 3">DSM 9035</strain>
    </source>
</reference>
<dbReference type="OrthoDB" id="9793083at2"/>
<dbReference type="PRINTS" id="PR00111">
    <property type="entry name" value="ABHYDROLASE"/>
</dbReference>